<dbReference type="EMBL" id="CP017150">
    <property type="protein sequence ID" value="AOP51757.1"/>
    <property type="molecule type" value="Genomic_DNA"/>
</dbReference>
<feature type="transmembrane region" description="Helical" evidence="7">
    <location>
        <begin position="75"/>
        <end position="93"/>
    </location>
</feature>
<keyword evidence="3 7" id="KW-0812">Transmembrane</keyword>
<evidence type="ECO:0000256" key="2">
    <source>
        <dbReference type="ARBA" id="ARBA00009045"/>
    </source>
</evidence>
<protein>
    <submittedName>
        <fullName evidence="9">Rhomboid family serine protease</fullName>
    </submittedName>
</protein>
<dbReference type="PANTHER" id="PTHR43731:SF14">
    <property type="entry name" value="PRESENILIN-ASSOCIATED RHOMBOID-LIKE PROTEIN, MITOCHONDRIAL"/>
    <property type="match status" value="1"/>
</dbReference>
<keyword evidence="5 7" id="KW-1133">Transmembrane helix</keyword>
<comment type="subcellular location">
    <subcellularLocation>
        <location evidence="1">Membrane</location>
        <topology evidence="1">Multi-pass membrane protein</topology>
    </subcellularLocation>
</comment>
<keyword evidence="9" id="KW-0645">Protease</keyword>
<evidence type="ECO:0000256" key="7">
    <source>
        <dbReference type="SAM" id="Phobius"/>
    </source>
</evidence>
<dbReference type="InterPro" id="IPR035952">
    <property type="entry name" value="Rhomboid-like_sf"/>
</dbReference>
<dbReference type="KEGG" id="blin:BLSMQ_0035"/>
<feature type="transmembrane region" description="Helical" evidence="7">
    <location>
        <begin position="181"/>
        <end position="199"/>
    </location>
</feature>
<evidence type="ECO:0000313" key="9">
    <source>
        <dbReference type="EMBL" id="AOP51757.1"/>
    </source>
</evidence>
<keyword evidence="4" id="KW-0378">Hydrolase</keyword>
<reference evidence="10" key="1">
    <citation type="submission" date="2016-09" db="EMBL/GenBank/DDBJ databases">
        <title>Complete Genome Sequence of Brevibacterium linens SMQ-1335.</title>
        <authorList>
            <person name="de Melo A.G."/>
            <person name="Labrie S.J."/>
            <person name="Dumaresq J."/>
            <person name="Roberts R.J."/>
            <person name="Tremblay D.M."/>
            <person name="Moineau S."/>
        </authorList>
    </citation>
    <scope>NUCLEOTIDE SEQUENCE [LARGE SCALE GENOMIC DNA]</scope>
    <source>
        <strain evidence="10">SMQ-1335</strain>
    </source>
</reference>
<evidence type="ECO:0000256" key="6">
    <source>
        <dbReference type="ARBA" id="ARBA00023136"/>
    </source>
</evidence>
<gene>
    <name evidence="9" type="ORF">BLSMQ_0035</name>
</gene>
<name>A0A1D7VYF2_BREAU</name>
<dbReference type="GO" id="GO:0006508">
    <property type="term" value="P:proteolysis"/>
    <property type="evidence" value="ECO:0007669"/>
    <property type="project" value="UniProtKB-KW"/>
</dbReference>
<comment type="similarity">
    <text evidence="2">Belongs to the peptidase S54 family.</text>
</comment>
<evidence type="ECO:0000256" key="3">
    <source>
        <dbReference type="ARBA" id="ARBA00022692"/>
    </source>
</evidence>
<feature type="transmembrane region" description="Helical" evidence="7">
    <location>
        <begin position="157"/>
        <end position="175"/>
    </location>
</feature>
<accession>A0A1D7VYF2</accession>
<evidence type="ECO:0000256" key="1">
    <source>
        <dbReference type="ARBA" id="ARBA00004141"/>
    </source>
</evidence>
<feature type="transmembrane region" description="Helical" evidence="7">
    <location>
        <begin position="100"/>
        <end position="121"/>
    </location>
</feature>
<organism evidence="9 10">
    <name type="scientific">Brevibacterium aurantiacum</name>
    <dbReference type="NCBI Taxonomy" id="273384"/>
    <lineage>
        <taxon>Bacteria</taxon>
        <taxon>Bacillati</taxon>
        <taxon>Actinomycetota</taxon>
        <taxon>Actinomycetes</taxon>
        <taxon>Micrococcales</taxon>
        <taxon>Brevibacteriaceae</taxon>
        <taxon>Brevibacterium</taxon>
    </lineage>
</organism>
<dbReference type="Gene3D" id="1.20.1540.10">
    <property type="entry name" value="Rhomboid-like"/>
    <property type="match status" value="1"/>
</dbReference>
<dbReference type="GO" id="GO:0016020">
    <property type="term" value="C:membrane"/>
    <property type="evidence" value="ECO:0007669"/>
    <property type="project" value="UniProtKB-SubCell"/>
</dbReference>
<dbReference type="eggNOG" id="COG0705">
    <property type="taxonomic scope" value="Bacteria"/>
</dbReference>
<dbReference type="PATRIC" id="fig|1703.10.peg.36"/>
<dbReference type="Proteomes" id="UP000094793">
    <property type="component" value="Chromosome"/>
</dbReference>
<dbReference type="PANTHER" id="PTHR43731">
    <property type="entry name" value="RHOMBOID PROTEASE"/>
    <property type="match status" value="1"/>
</dbReference>
<dbReference type="AlphaFoldDB" id="A0A1D7VYF2"/>
<feature type="domain" description="Peptidase S54 rhomboid" evidence="8">
    <location>
        <begin position="59"/>
        <end position="194"/>
    </location>
</feature>
<evidence type="ECO:0000313" key="10">
    <source>
        <dbReference type="Proteomes" id="UP000094793"/>
    </source>
</evidence>
<feature type="transmembrane region" description="Helical" evidence="7">
    <location>
        <begin position="21"/>
        <end position="41"/>
    </location>
</feature>
<dbReference type="InterPro" id="IPR022764">
    <property type="entry name" value="Peptidase_S54_rhomboid_dom"/>
</dbReference>
<feature type="transmembrane region" description="Helical" evidence="7">
    <location>
        <begin position="133"/>
        <end position="150"/>
    </location>
</feature>
<keyword evidence="6 7" id="KW-0472">Membrane</keyword>
<dbReference type="SUPFAM" id="SSF144091">
    <property type="entry name" value="Rhomboid-like"/>
    <property type="match status" value="1"/>
</dbReference>
<proteinExistence type="inferred from homology"/>
<evidence type="ECO:0000256" key="4">
    <source>
        <dbReference type="ARBA" id="ARBA00022801"/>
    </source>
</evidence>
<feature type="transmembrane region" description="Helical" evidence="7">
    <location>
        <begin position="206"/>
        <end position="227"/>
    </location>
</feature>
<dbReference type="GO" id="GO:0004252">
    <property type="term" value="F:serine-type endopeptidase activity"/>
    <property type="evidence" value="ECO:0007669"/>
    <property type="project" value="InterPro"/>
</dbReference>
<dbReference type="InterPro" id="IPR050925">
    <property type="entry name" value="Rhomboid_protease_S54"/>
</dbReference>
<sequence>MMDTPQEGSARETGRAPSVSPPLVTSIIMILTGVVFLAQLLPSLDLVHRLSFVPALVLEQPWRVLSVALVHEQPSPFHLLANMIGLFFFGSFIERALGRWRFLTIYLLGTVGGSVMVLVLAKPFTVDWVTNNIGASGAVFAIVGVLLVPTQKLDRNITGVVLFVALNFGYGFLVAGVSWQAHLGGLIAGFVLGCGALLVPKKQSTLVFVLTAVGLLLAMLVAGAWRINDAWQIAAM</sequence>
<evidence type="ECO:0000256" key="5">
    <source>
        <dbReference type="ARBA" id="ARBA00022989"/>
    </source>
</evidence>
<dbReference type="Pfam" id="PF01694">
    <property type="entry name" value="Rhomboid"/>
    <property type="match status" value="1"/>
</dbReference>
<evidence type="ECO:0000259" key="8">
    <source>
        <dbReference type="Pfam" id="PF01694"/>
    </source>
</evidence>